<feature type="region of interest" description="Disordered" evidence="7">
    <location>
        <begin position="176"/>
        <end position="202"/>
    </location>
</feature>
<protein>
    <submittedName>
        <fullName evidence="8">tRNA (Guanine-N(7)-)-methyltransferase non-catalytic subunit trm82</fullName>
    </submittedName>
</protein>
<feature type="compositionally biased region" description="Basic and acidic residues" evidence="7">
    <location>
        <begin position="66"/>
        <end position="77"/>
    </location>
</feature>
<evidence type="ECO:0000256" key="7">
    <source>
        <dbReference type="SAM" id="MobiDB-lite"/>
    </source>
</evidence>
<organism evidence="8 9">
    <name type="scientific">Gnomoniopsis smithogilvyi</name>
    <dbReference type="NCBI Taxonomy" id="1191159"/>
    <lineage>
        <taxon>Eukaryota</taxon>
        <taxon>Fungi</taxon>
        <taxon>Dikarya</taxon>
        <taxon>Ascomycota</taxon>
        <taxon>Pezizomycotina</taxon>
        <taxon>Sordariomycetes</taxon>
        <taxon>Sordariomycetidae</taxon>
        <taxon>Diaporthales</taxon>
        <taxon>Gnomoniaceae</taxon>
        <taxon>Gnomoniopsis</taxon>
    </lineage>
</organism>
<proteinExistence type="inferred from homology"/>
<reference evidence="8" key="1">
    <citation type="submission" date="2022-10" db="EMBL/GenBank/DDBJ databases">
        <title>Tapping the CABI collections for fungal endophytes: first genome assemblies for Collariella, Neodidymelliopsis, Ascochyta clinopodiicola, Didymella pomorum, Didymosphaeria variabile, Neocosmospora piperis and Neocucurbitaria cava.</title>
        <authorList>
            <person name="Hill R."/>
        </authorList>
    </citation>
    <scope>NUCLEOTIDE SEQUENCE</scope>
    <source>
        <strain evidence="8">IMI 355082</strain>
    </source>
</reference>
<dbReference type="GO" id="GO:0043527">
    <property type="term" value="C:tRNA methyltransferase complex"/>
    <property type="evidence" value="ECO:0007669"/>
    <property type="project" value="TreeGrafter"/>
</dbReference>
<evidence type="ECO:0000256" key="1">
    <source>
        <dbReference type="ARBA" id="ARBA00004123"/>
    </source>
</evidence>
<dbReference type="PANTHER" id="PTHR16288:SF0">
    <property type="entry name" value="TRNA (GUANINE-N(7)-)-METHYLTRANSFERASE NON-CATALYTIC SUBUNIT WDR4"/>
    <property type="match status" value="1"/>
</dbReference>
<gene>
    <name evidence="8" type="primary">TRM82</name>
    <name evidence="8" type="ORF">N0V93_001197</name>
</gene>
<dbReference type="HAMAP" id="MF_03056">
    <property type="entry name" value="TRM82"/>
    <property type="match status" value="1"/>
</dbReference>
<keyword evidence="9" id="KW-1185">Reference proteome</keyword>
<dbReference type="OrthoDB" id="339900at2759"/>
<keyword evidence="2 6" id="KW-0853">WD repeat</keyword>
<evidence type="ECO:0000256" key="2">
    <source>
        <dbReference type="ARBA" id="ARBA00022574"/>
    </source>
</evidence>
<dbReference type="SUPFAM" id="SSF50978">
    <property type="entry name" value="WD40 repeat-like"/>
    <property type="match status" value="1"/>
</dbReference>
<comment type="similarity">
    <text evidence="6">Belongs to the WD repeat TRM82 family.</text>
</comment>
<dbReference type="GO" id="GO:0005829">
    <property type="term" value="C:cytosol"/>
    <property type="evidence" value="ECO:0007669"/>
    <property type="project" value="TreeGrafter"/>
</dbReference>
<comment type="subcellular location">
    <subcellularLocation>
        <location evidence="1 6">Nucleus</location>
    </subcellularLocation>
</comment>
<comment type="caution">
    <text evidence="8">The sequence shown here is derived from an EMBL/GenBank/DDBJ whole genome shotgun (WGS) entry which is preliminary data.</text>
</comment>
<comment type="function">
    <text evidence="6">Required for the formation of N(7)-methylguanine at position 46 (m7G46) in tRNA. In the complex, it is required to stabilize and induce conformational changes of the catalytic subunit.</text>
</comment>
<evidence type="ECO:0000256" key="6">
    <source>
        <dbReference type="HAMAP-Rule" id="MF_03056"/>
    </source>
</evidence>
<comment type="pathway">
    <text evidence="6">tRNA modification; N(7)-methylguanine-tRNA biosynthesis.</text>
</comment>
<evidence type="ECO:0000256" key="5">
    <source>
        <dbReference type="ARBA" id="ARBA00023242"/>
    </source>
</evidence>
<accession>A0A9W8Z539</accession>
<name>A0A9W8Z539_9PEZI</name>
<evidence type="ECO:0000313" key="8">
    <source>
        <dbReference type="EMBL" id="KAJ4396974.1"/>
    </source>
</evidence>
<evidence type="ECO:0000313" key="9">
    <source>
        <dbReference type="Proteomes" id="UP001140453"/>
    </source>
</evidence>
<dbReference type="AlphaFoldDB" id="A0A9W8Z539"/>
<dbReference type="EMBL" id="JAPEVB010000001">
    <property type="protein sequence ID" value="KAJ4396974.1"/>
    <property type="molecule type" value="Genomic_DNA"/>
</dbReference>
<dbReference type="InterPro" id="IPR015943">
    <property type="entry name" value="WD40/YVTN_repeat-like_dom_sf"/>
</dbReference>
<evidence type="ECO:0000256" key="4">
    <source>
        <dbReference type="ARBA" id="ARBA00022737"/>
    </source>
</evidence>
<dbReference type="GO" id="GO:0005634">
    <property type="term" value="C:nucleus"/>
    <property type="evidence" value="ECO:0007669"/>
    <property type="project" value="UniProtKB-SubCell"/>
</dbReference>
<dbReference type="InterPro" id="IPR036322">
    <property type="entry name" value="WD40_repeat_dom_sf"/>
</dbReference>
<keyword evidence="5 6" id="KW-0539">Nucleus</keyword>
<keyword evidence="3 6" id="KW-0819">tRNA processing</keyword>
<keyword evidence="4 6" id="KW-0677">Repeat</keyword>
<evidence type="ECO:0000256" key="3">
    <source>
        <dbReference type="ARBA" id="ARBA00022694"/>
    </source>
</evidence>
<dbReference type="Proteomes" id="UP001140453">
    <property type="component" value="Unassembled WGS sequence"/>
</dbReference>
<dbReference type="InterPro" id="IPR028884">
    <property type="entry name" value="Trm82"/>
</dbReference>
<dbReference type="Gene3D" id="2.130.10.10">
    <property type="entry name" value="YVTN repeat-like/Quinoprotein amine dehydrogenase"/>
    <property type="match status" value="1"/>
</dbReference>
<dbReference type="GO" id="GO:0106004">
    <property type="term" value="P:tRNA (guanine-N7)-methylation"/>
    <property type="evidence" value="ECO:0007669"/>
    <property type="project" value="UniProtKB-UniRule"/>
</dbReference>
<feature type="region of interest" description="Disordered" evidence="7">
    <location>
        <begin position="43"/>
        <end position="93"/>
    </location>
</feature>
<sequence>MKLPFHGVQVCGDILFAARGGNIYSFNSDGAHISSWKFPAEVKAAKNGQNPTSPPQDDQGPPAKRIKLENDKPEVRKKGQPKKPGPMSQPSERPMVIIMSATKGSNTSHLIAVTSDKSIWVFEHDGRGGLKQLSRRTMPKRPCSIVLTPDNKDILAADKFGDVYSLPLIPSEQPVAQVHPAQETPSPSPAPEPTGLSDGHFTPQATELTVHTKRNRRALLDQKVSLSNPKALLGGTPKRVDEVFERQLLLGHVSLLTAIALGHDEQGRRYIITADRDEHIRVSRGTREQAHVIESYCMGHEEFVHRLLIPKGCGNLLVSAGGDENVYVWRWREGVLLGRADLIGRAREVVEGIEKIAVTGLCCWPVNDGKEMRILMICERVPAIFLFTLSTTGSLEPSGTIRLPGNPFSIGVVEAQQLIVAVDPSHKDAGAYDLKKSLLRINHLMDEYRVSEDVIQDTAELEAEALSDDDISDMEMDKLLYNAEMLRKSNFEDREAAEETKIEQEG</sequence>
<dbReference type="PANTHER" id="PTHR16288">
    <property type="entry name" value="WD40 REPEAT PROTEIN 4"/>
    <property type="match status" value="1"/>
</dbReference>